<name>K5B8G5_MYCHD</name>
<keyword evidence="2" id="KW-1185">Reference proteome</keyword>
<gene>
    <name evidence="1" type="ORF">C731_2360</name>
</gene>
<accession>K5B8G5</accession>
<reference evidence="1 2" key="1">
    <citation type="journal article" date="2012" name="J. Bacteriol.">
        <title>Genome sequence of Mycobacterium hassiacum DSM 44199, a rare source of heat-stable mycobacterial proteins.</title>
        <authorList>
            <person name="Tiago I."/>
            <person name="Maranha A."/>
            <person name="Mendes V."/>
            <person name="Alarico S."/>
            <person name="Moynihan P.J."/>
            <person name="Clarke A.J."/>
            <person name="Macedo-Ribeiro S."/>
            <person name="Pereira P.J."/>
            <person name="Empadinhas N."/>
        </authorList>
    </citation>
    <scope>NUCLEOTIDE SEQUENCE [LARGE SCALE GENOMIC DNA]</scope>
    <source>
        <strain evidence="2">DSM 44199 / CIP 105218 / JCM 12690 / 3849</strain>
    </source>
</reference>
<sequence>MGLVGHFGSPDTRKEPLRFLSLCRRPGSGRLRDSAPAALAPGGLSPWAGEPVLAAFQRHRDRARSWGLRG</sequence>
<dbReference type="EMBL" id="AMRA01000059">
    <property type="protein sequence ID" value="EKF23658.1"/>
    <property type="molecule type" value="Genomic_DNA"/>
</dbReference>
<comment type="caution">
    <text evidence="1">The sequence shown here is derived from an EMBL/GenBank/DDBJ whole genome shotgun (WGS) entry which is preliminary data.</text>
</comment>
<organism evidence="1 2">
    <name type="scientific">Mycolicibacterium hassiacum (strain DSM 44199 / CIP 105218 / JCM 12690 / 3849)</name>
    <name type="common">Mycobacterium hassiacum</name>
    <dbReference type="NCBI Taxonomy" id="1122247"/>
    <lineage>
        <taxon>Bacteria</taxon>
        <taxon>Bacillati</taxon>
        <taxon>Actinomycetota</taxon>
        <taxon>Actinomycetes</taxon>
        <taxon>Mycobacteriales</taxon>
        <taxon>Mycobacteriaceae</taxon>
        <taxon>Mycolicibacterium</taxon>
    </lineage>
</organism>
<dbReference type="PATRIC" id="fig|1122247.3.peg.2270"/>
<evidence type="ECO:0000313" key="2">
    <source>
        <dbReference type="Proteomes" id="UP000006265"/>
    </source>
</evidence>
<dbReference type="Proteomes" id="UP000006265">
    <property type="component" value="Unassembled WGS sequence"/>
</dbReference>
<evidence type="ECO:0000313" key="1">
    <source>
        <dbReference type="EMBL" id="EKF23658.1"/>
    </source>
</evidence>
<protein>
    <submittedName>
        <fullName evidence="1">Uncharacterized protein</fullName>
    </submittedName>
</protein>
<proteinExistence type="predicted"/>
<dbReference type="AlphaFoldDB" id="K5B8G5"/>